<feature type="compositionally biased region" description="Acidic residues" evidence="8">
    <location>
        <begin position="70"/>
        <end position="82"/>
    </location>
</feature>
<dbReference type="InterPro" id="IPR015824">
    <property type="entry name" value="Phosphoglycerate_kinase_N"/>
</dbReference>
<keyword evidence="5" id="KW-0547">Nucleotide-binding</keyword>
<keyword evidence="6" id="KW-0418">Kinase</keyword>
<evidence type="ECO:0000256" key="5">
    <source>
        <dbReference type="ARBA" id="ARBA00022741"/>
    </source>
</evidence>
<evidence type="ECO:0000313" key="9">
    <source>
        <dbReference type="EMBL" id="KAI3920081.1"/>
    </source>
</evidence>
<evidence type="ECO:0000313" key="10">
    <source>
        <dbReference type="Proteomes" id="UP001202328"/>
    </source>
</evidence>
<evidence type="ECO:0000256" key="6">
    <source>
        <dbReference type="ARBA" id="ARBA00022777"/>
    </source>
</evidence>
<dbReference type="SUPFAM" id="SSF53748">
    <property type="entry name" value="Phosphoglycerate kinase"/>
    <property type="match status" value="1"/>
</dbReference>
<dbReference type="GO" id="GO:0004618">
    <property type="term" value="F:phosphoglycerate kinase activity"/>
    <property type="evidence" value="ECO:0007669"/>
    <property type="project" value="UniProtKB-EC"/>
</dbReference>
<evidence type="ECO:0000256" key="7">
    <source>
        <dbReference type="ARBA" id="ARBA00022840"/>
    </source>
</evidence>
<gene>
    <name evidence="9" type="ORF">MKW98_001337</name>
</gene>
<accession>A0AAD4XJS3</accession>
<dbReference type="EC" id="2.7.2.3" evidence="3"/>
<evidence type="ECO:0000256" key="1">
    <source>
        <dbReference type="ARBA" id="ARBA00001946"/>
    </source>
</evidence>
<keyword evidence="4" id="KW-0808">Transferase</keyword>
<comment type="caution">
    <text evidence="9">The sequence shown here is derived from an EMBL/GenBank/DDBJ whole genome shotgun (WGS) entry which is preliminary data.</text>
</comment>
<feature type="non-terminal residue" evidence="9">
    <location>
        <position position="155"/>
    </location>
</feature>
<dbReference type="GO" id="GO:0006096">
    <property type="term" value="P:glycolytic process"/>
    <property type="evidence" value="ECO:0007669"/>
    <property type="project" value="InterPro"/>
</dbReference>
<keyword evidence="10" id="KW-1185">Reference proteome</keyword>
<dbReference type="Proteomes" id="UP001202328">
    <property type="component" value="Unassembled WGS sequence"/>
</dbReference>
<sequence>KIAKCLADLSGKGVTTIVAGGASREYLQSQGLADRISHISMGGPILPLLEGRLLPGLVALDDYSGASDGIDNDNNDVEDDSDNDKGEDSSDKAKQSKKRSAETSASKTPADKKAQLSMPQQSVICSEMTSLKYVPIYLRKEYPPEAKTPPKRKRN</sequence>
<comment type="cofactor">
    <cofactor evidence="1">
        <name>Mg(2+)</name>
        <dbReference type="ChEBI" id="CHEBI:18420"/>
    </cofactor>
</comment>
<evidence type="ECO:0000256" key="8">
    <source>
        <dbReference type="SAM" id="MobiDB-lite"/>
    </source>
</evidence>
<protein>
    <recommendedName>
        <fullName evidence="3">phosphoglycerate kinase</fullName>
        <ecNumber evidence="3">2.7.2.3</ecNumber>
    </recommendedName>
</protein>
<dbReference type="EMBL" id="JAJJMB010008870">
    <property type="protein sequence ID" value="KAI3920081.1"/>
    <property type="molecule type" value="Genomic_DNA"/>
</dbReference>
<feature type="compositionally biased region" description="Basic and acidic residues" evidence="8">
    <location>
        <begin position="83"/>
        <end position="94"/>
    </location>
</feature>
<evidence type="ECO:0000256" key="2">
    <source>
        <dbReference type="ARBA" id="ARBA00008982"/>
    </source>
</evidence>
<dbReference type="Gene3D" id="3.40.50.1260">
    <property type="entry name" value="Phosphoglycerate kinase, N-terminal domain"/>
    <property type="match status" value="2"/>
</dbReference>
<organism evidence="9 10">
    <name type="scientific">Papaver atlanticum</name>
    <dbReference type="NCBI Taxonomy" id="357466"/>
    <lineage>
        <taxon>Eukaryota</taxon>
        <taxon>Viridiplantae</taxon>
        <taxon>Streptophyta</taxon>
        <taxon>Embryophyta</taxon>
        <taxon>Tracheophyta</taxon>
        <taxon>Spermatophyta</taxon>
        <taxon>Magnoliopsida</taxon>
        <taxon>Ranunculales</taxon>
        <taxon>Papaveraceae</taxon>
        <taxon>Papaveroideae</taxon>
        <taxon>Papaver</taxon>
    </lineage>
</organism>
<dbReference type="GO" id="GO:0005524">
    <property type="term" value="F:ATP binding"/>
    <property type="evidence" value="ECO:0007669"/>
    <property type="project" value="UniProtKB-KW"/>
</dbReference>
<comment type="similarity">
    <text evidence="2">Belongs to the phosphoglycerate kinase family.</text>
</comment>
<dbReference type="InterPro" id="IPR036043">
    <property type="entry name" value="Phosphoglycerate_kinase_sf"/>
</dbReference>
<feature type="region of interest" description="Disordered" evidence="8">
    <location>
        <begin position="64"/>
        <end position="121"/>
    </location>
</feature>
<proteinExistence type="inferred from homology"/>
<reference evidence="9" key="1">
    <citation type="submission" date="2022-04" db="EMBL/GenBank/DDBJ databases">
        <title>A functionally conserved STORR gene fusion in Papaver species that diverged 16.8 million years ago.</title>
        <authorList>
            <person name="Catania T."/>
        </authorList>
    </citation>
    <scope>NUCLEOTIDE SEQUENCE</scope>
    <source>
        <strain evidence="9">S-188037</strain>
    </source>
</reference>
<keyword evidence="7" id="KW-0067">ATP-binding</keyword>
<evidence type="ECO:0000256" key="4">
    <source>
        <dbReference type="ARBA" id="ARBA00022679"/>
    </source>
</evidence>
<dbReference type="AlphaFoldDB" id="A0AAD4XJS3"/>
<feature type="non-terminal residue" evidence="9">
    <location>
        <position position="1"/>
    </location>
</feature>
<name>A0AAD4XJS3_9MAGN</name>
<evidence type="ECO:0000256" key="3">
    <source>
        <dbReference type="ARBA" id="ARBA00013061"/>
    </source>
</evidence>